<name>A0A0E9P8A1_ANGAN</name>
<sequence length="19" mass="2620">MSMFCFRYFFFLYFWKGIW</sequence>
<accession>A0A0E9P8A1</accession>
<organism evidence="1">
    <name type="scientific">Anguilla anguilla</name>
    <name type="common">European freshwater eel</name>
    <name type="synonym">Muraena anguilla</name>
    <dbReference type="NCBI Taxonomy" id="7936"/>
    <lineage>
        <taxon>Eukaryota</taxon>
        <taxon>Metazoa</taxon>
        <taxon>Chordata</taxon>
        <taxon>Craniata</taxon>
        <taxon>Vertebrata</taxon>
        <taxon>Euteleostomi</taxon>
        <taxon>Actinopterygii</taxon>
        <taxon>Neopterygii</taxon>
        <taxon>Teleostei</taxon>
        <taxon>Anguilliformes</taxon>
        <taxon>Anguillidae</taxon>
        <taxon>Anguilla</taxon>
    </lineage>
</organism>
<dbReference type="AlphaFoldDB" id="A0A0E9P8A1"/>
<proteinExistence type="predicted"/>
<evidence type="ECO:0000313" key="1">
    <source>
        <dbReference type="EMBL" id="JAH00866.1"/>
    </source>
</evidence>
<reference evidence="1" key="1">
    <citation type="submission" date="2014-11" db="EMBL/GenBank/DDBJ databases">
        <authorList>
            <person name="Amaro Gonzalez C."/>
        </authorList>
    </citation>
    <scope>NUCLEOTIDE SEQUENCE</scope>
</reference>
<protein>
    <submittedName>
        <fullName evidence="1">Uncharacterized protein</fullName>
    </submittedName>
</protein>
<dbReference type="EMBL" id="GBXM01107711">
    <property type="protein sequence ID" value="JAH00866.1"/>
    <property type="molecule type" value="Transcribed_RNA"/>
</dbReference>
<reference evidence="1" key="2">
    <citation type="journal article" date="2015" name="Fish Shellfish Immunol.">
        <title>Early steps in the European eel (Anguilla anguilla)-Vibrio vulnificus interaction in the gills: Role of the RtxA13 toxin.</title>
        <authorList>
            <person name="Callol A."/>
            <person name="Pajuelo D."/>
            <person name="Ebbesson L."/>
            <person name="Teles M."/>
            <person name="MacKenzie S."/>
            <person name="Amaro C."/>
        </authorList>
    </citation>
    <scope>NUCLEOTIDE SEQUENCE</scope>
</reference>